<reference evidence="1 2" key="2">
    <citation type="submission" date="2018-11" db="EMBL/GenBank/DDBJ databases">
        <authorList>
            <consortium name="Pathogen Informatics"/>
        </authorList>
    </citation>
    <scope>NUCLEOTIDE SEQUENCE [LARGE SCALE GENOMIC DNA]</scope>
</reference>
<dbReference type="Proteomes" id="UP000270296">
    <property type="component" value="Unassembled WGS sequence"/>
</dbReference>
<reference evidence="3" key="1">
    <citation type="submission" date="2016-06" db="UniProtKB">
        <authorList>
            <consortium name="WormBaseParasite"/>
        </authorList>
    </citation>
    <scope>IDENTIFICATION</scope>
</reference>
<evidence type="ECO:0000313" key="2">
    <source>
        <dbReference type="Proteomes" id="UP000270296"/>
    </source>
</evidence>
<gene>
    <name evidence="1" type="ORF">SBAD_LOCUS11804</name>
</gene>
<organism evidence="3">
    <name type="scientific">Soboliphyme baturini</name>
    <dbReference type="NCBI Taxonomy" id="241478"/>
    <lineage>
        <taxon>Eukaryota</taxon>
        <taxon>Metazoa</taxon>
        <taxon>Ecdysozoa</taxon>
        <taxon>Nematoda</taxon>
        <taxon>Enoplea</taxon>
        <taxon>Dorylaimia</taxon>
        <taxon>Dioctophymatida</taxon>
        <taxon>Dioctophymatoidea</taxon>
        <taxon>Soboliphymatidae</taxon>
        <taxon>Soboliphyme</taxon>
    </lineage>
</organism>
<evidence type="ECO:0000313" key="1">
    <source>
        <dbReference type="EMBL" id="VDP43113.1"/>
    </source>
</evidence>
<dbReference type="EMBL" id="UZAM01016414">
    <property type="protein sequence ID" value="VDP43113.1"/>
    <property type="molecule type" value="Genomic_DNA"/>
</dbReference>
<proteinExistence type="predicted"/>
<keyword evidence="2" id="KW-1185">Reference proteome</keyword>
<evidence type="ECO:0000313" key="3">
    <source>
        <dbReference type="WBParaSite" id="SBAD_0001219901-mRNA-1"/>
    </source>
</evidence>
<dbReference type="AlphaFoldDB" id="A0A183J7F8"/>
<accession>A0A183J7F8</accession>
<protein>
    <submittedName>
        <fullName evidence="3">Fumerase domain-containing protein</fullName>
    </submittedName>
</protein>
<name>A0A183J7F8_9BILA</name>
<sequence>MTLGGTLAPVNLANPRSPLMIELCAESKPRPLHMELVGNAGVTEVIGTGAGGKAPETEETPCVGGHIGGGAIKFGGGGGGGSVAKLYEPVMSRLLYMSGTPENFGCGGGRG</sequence>
<dbReference type="WBParaSite" id="SBAD_0001219901-mRNA-1">
    <property type="protein sequence ID" value="SBAD_0001219901-mRNA-1"/>
    <property type="gene ID" value="SBAD_0001219901"/>
</dbReference>